<accession>I3D3E7</accession>
<reference evidence="2 3" key="1">
    <citation type="journal article" date="2012" name="J. Bacteriol.">
        <title>Genome sequence of "Candidatus Nitrosopumilus salaria" BD31, an ammonia-oxidizing archaeon from the San Francisco Bay estuary.</title>
        <authorList>
            <person name="Mosier A.C."/>
            <person name="Allen E.E."/>
            <person name="Kim M."/>
            <person name="Ferriera S."/>
            <person name="Francis C.A."/>
        </authorList>
    </citation>
    <scope>NUCLEOTIDE SEQUENCE [LARGE SCALE GENOMIC DNA]</scope>
    <source>
        <strain evidence="2 3">BD31</strain>
    </source>
</reference>
<protein>
    <submittedName>
        <fullName evidence="2">Uncharacterized protein</fullName>
    </submittedName>
</protein>
<evidence type="ECO:0000313" key="3">
    <source>
        <dbReference type="Proteomes" id="UP000003423"/>
    </source>
</evidence>
<comment type="caution">
    <text evidence="2">The sequence shown here is derived from an EMBL/GenBank/DDBJ whole genome shotgun (WGS) entry which is preliminary data.</text>
</comment>
<evidence type="ECO:0000256" key="1">
    <source>
        <dbReference type="SAM" id="MobiDB-lite"/>
    </source>
</evidence>
<name>I3D3E7_9ARCH</name>
<dbReference type="EMBL" id="AEXL02000075">
    <property type="protein sequence ID" value="EIJ66240.1"/>
    <property type="molecule type" value="Genomic_DNA"/>
</dbReference>
<dbReference type="Proteomes" id="UP000003423">
    <property type="component" value="Unassembled WGS sequence"/>
</dbReference>
<evidence type="ECO:0000313" key="2">
    <source>
        <dbReference type="EMBL" id="EIJ66240.1"/>
    </source>
</evidence>
<sequence length="110" mass="13038">MKVKRFFSSINTGGKTSPPNPCPNTFGTKENEKMTEMRITVTKIFKILSFEISTIKISLNKKRWETGTKMTPQFLIPTMACITIVFHNELKENWYIRKLYWFNFQQYSKN</sequence>
<organism evidence="2 3">
    <name type="scientific">Candidatus Nitrosopumilus salarius BD31</name>
    <dbReference type="NCBI Taxonomy" id="859350"/>
    <lineage>
        <taxon>Archaea</taxon>
        <taxon>Nitrososphaerota</taxon>
        <taxon>Nitrososphaeria</taxon>
        <taxon>Nitrosopumilales</taxon>
        <taxon>Nitrosopumilaceae</taxon>
        <taxon>Nitrosopumilus</taxon>
    </lineage>
</organism>
<dbReference type="AlphaFoldDB" id="I3D3E7"/>
<feature type="region of interest" description="Disordered" evidence="1">
    <location>
        <begin position="1"/>
        <end position="29"/>
    </location>
</feature>
<gene>
    <name evidence="2" type="ORF">BD31_I0418</name>
</gene>
<proteinExistence type="predicted"/>
<keyword evidence="3" id="KW-1185">Reference proteome</keyword>
<feature type="compositionally biased region" description="Polar residues" evidence="1">
    <location>
        <begin position="8"/>
        <end position="28"/>
    </location>
</feature>